<comment type="caution">
    <text evidence="2">The sequence shown here is derived from an EMBL/GenBank/DDBJ whole genome shotgun (WGS) entry which is preliminary data.</text>
</comment>
<dbReference type="Gene3D" id="3.40.33.10">
    <property type="entry name" value="CAP"/>
    <property type="match status" value="1"/>
</dbReference>
<dbReference type="InterPro" id="IPR035940">
    <property type="entry name" value="CAP_sf"/>
</dbReference>
<evidence type="ECO:0000313" key="2">
    <source>
        <dbReference type="EMBL" id="MFC4718728.1"/>
    </source>
</evidence>
<name>A0ABV9MVM2_9ENTE</name>
<dbReference type="Pfam" id="PF14504">
    <property type="entry name" value="CAP_assoc_N"/>
    <property type="match status" value="1"/>
</dbReference>
<accession>A0ABV9MVM2</accession>
<sequence length="375" mass="43477">MKRQILLFISILIGSLLLVYLYPVFTYQRAAETTINQPRSLQPPSTSLNAEVIPSSGLALFIGQELSSFEKEYGTAEVVNDSGFGFKNHIYQYGEGSFFEVTTTLNQITSIKFIGSDEIKSAPFEIGMTIADLAKDYVISPNIQFRYNNEKYSFELMEDDLNYRPLMVFDNSTFAILFFDQQKNNSNLYAIMYLDAQTLLKLAPFQLTEGTPLFFSVNEEANWVSIDVQKSEKSQRVMQMLRQNFNFPVYETQPPLQYTTEERLGKFLENPEDIISTERLKSYLRIQENAEQQKWVLSKQELAILLKDYEHKILYGHFEMPVYDPIFTILSWYSNPYLVSHLFYEKSEALGIAFSKENMLVLFQEMNKIEESGDN</sequence>
<dbReference type="EMBL" id="JBHSGS010000016">
    <property type="protein sequence ID" value="MFC4718728.1"/>
    <property type="molecule type" value="Genomic_DNA"/>
</dbReference>
<dbReference type="InterPro" id="IPR029410">
    <property type="entry name" value="CAP_assoc"/>
</dbReference>
<gene>
    <name evidence="2" type="ORF">ACFO5I_03085</name>
</gene>
<protein>
    <submittedName>
        <fullName evidence="2">CAP-associated domain-containing protein</fullName>
    </submittedName>
</protein>
<organism evidence="2 3">
    <name type="scientific">Enterococcus lemanii</name>
    <dbReference type="NCBI Taxonomy" id="1159752"/>
    <lineage>
        <taxon>Bacteria</taxon>
        <taxon>Bacillati</taxon>
        <taxon>Bacillota</taxon>
        <taxon>Bacilli</taxon>
        <taxon>Lactobacillales</taxon>
        <taxon>Enterococcaceae</taxon>
        <taxon>Enterococcus</taxon>
    </lineage>
</organism>
<dbReference type="Proteomes" id="UP001595969">
    <property type="component" value="Unassembled WGS sequence"/>
</dbReference>
<dbReference type="RefSeq" id="WP_204653460.1">
    <property type="nucleotide sequence ID" value="NZ_JAFBFD010000010.1"/>
</dbReference>
<feature type="domain" description="CAP-associated" evidence="1">
    <location>
        <begin position="62"/>
        <end position="205"/>
    </location>
</feature>
<evidence type="ECO:0000259" key="1">
    <source>
        <dbReference type="Pfam" id="PF14504"/>
    </source>
</evidence>
<reference evidence="3" key="1">
    <citation type="journal article" date="2019" name="Int. J. Syst. Evol. Microbiol.">
        <title>The Global Catalogue of Microorganisms (GCM) 10K type strain sequencing project: providing services to taxonomists for standard genome sequencing and annotation.</title>
        <authorList>
            <consortium name="The Broad Institute Genomics Platform"/>
            <consortium name="The Broad Institute Genome Sequencing Center for Infectious Disease"/>
            <person name="Wu L."/>
            <person name="Ma J."/>
        </authorList>
    </citation>
    <scope>NUCLEOTIDE SEQUENCE [LARGE SCALE GENOMIC DNA]</scope>
    <source>
        <strain evidence="3">CGMCC 1.19032</strain>
    </source>
</reference>
<evidence type="ECO:0000313" key="3">
    <source>
        <dbReference type="Proteomes" id="UP001595969"/>
    </source>
</evidence>
<keyword evidence="3" id="KW-1185">Reference proteome</keyword>
<proteinExistence type="predicted"/>